<sequence length="215" mass="23770">MGQLAILHPQPLMRSPPTIKFIMNPPSQQTPNFTTTAAADDSRRRTQPPKGILKKNNNNRSNTEKAVTESKKLVMGQVKILKRGELLNTVLKEVNDRKLSTDAETTKPEKRNPNRKASKVVIAVLPSKKETENSRPKLEESKDDNDVLCSTSRLGPDPEVVSKQMKKVVSDCFAGSAFSDSPPPSSVPLPGFFRKNLDKDDATTNLRRILGLSLV</sequence>
<dbReference type="Pfam" id="PF15365">
    <property type="entry name" value="PNRC"/>
    <property type="match status" value="1"/>
</dbReference>
<proteinExistence type="predicted"/>
<keyword evidence="3" id="KW-1185">Reference proteome</keyword>
<dbReference type="Proteomes" id="UP001172457">
    <property type="component" value="Chromosome 3"/>
</dbReference>
<dbReference type="GO" id="GO:0016071">
    <property type="term" value="P:mRNA metabolic process"/>
    <property type="evidence" value="ECO:0007669"/>
    <property type="project" value="UniProtKB-ARBA"/>
</dbReference>
<dbReference type="EMBL" id="JARYMX010000003">
    <property type="protein sequence ID" value="KAJ9555101.1"/>
    <property type="molecule type" value="Genomic_DNA"/>
</dbReference>
<comment type="caution">
    <text evidence="2">The sequence shown here is derived from an EMBL/GenBank/DDBJ whole genome shotgun (WGS) entry which is preliminary data.</text>
</comment>
<feature type="compositionally biased region" description="Basic and acidic residues" evidence="1">
    <location>
        <begin position="127"/>
        <end position="140"/>
    </location>
</feature>
<reference evidence="2" key="1">
    <citation type="submission" date="2023-03" db="EMBL/GenBank/DDBJ databases">
        <title>Chromosome-scale reference genome and RAD-based genetic map of yellow starthistle (Centaurea solstitialis) reveal putative structural variation and QTLs associated with invader traits.</title>
        <authorList>
            <person name="Reatini B."/>
            <person name="Cang F.A."/>
            <person name="Jiang Q."/>
            <person name="Mckibben M.T.W."/>
            <person name="Barker M.S."/>
            <person name="Rieseberg L.H."/>
            <person name="Dlugosch K.M."/>
        </authorList>
    </citation>
    <scope>NUCLEOTIDE SEQUENCE</scope>
    <source>
        <strain evidence="2">CAN-66</strain>
        <tissue evidence="2">Leaf</tissue>
    </source>
</reference>
<feature type="compositionally biased region" description="Basic and acidic residues" evidence="1">
    <location>
        <begin position="99"/>
        <end position="112"/>
    </location>
</feature>
<evidence type="ECO:0000313" key="2">
    <source>
        <dbReference type="EMBL" id="KAJ9555101.1"/>
    </source>
</evidence>
<dbReference type="AlphaFoldDB" id="A0AA38TH09"/>
<organism evidence="2 3">
    <name type="scientific">Centaurea solstitialis</name>
    <name type="common">yellow star-thistle</name>
    <dbReference type="NCBI Taxonomy" id="347529"/>
    <lineage>
        <taxon>Eukaryota</taxon>
        <taxon>Viridiplantae</taxon>
        <taxon>Streptophyta</taxon>
        <taxon>Embryophyta</taxon>
        <taxon>Tracheophyta</taxon>
        <taxon>Spermatophyta</taxon>
        <taxon>Magnoliopsida</taxon>
        <taxon>eudicotyledons</taxon>
        <taxon>Gunneridae</taxon>
        <taxon>Pentapetalae</taxon>
        <taxon>asterids</taxon>
        <taxon>campanulids</taxon>
        <taxon>Asterales</taxon>
        <taxon>Asteraceae</taxon>
        <taxon>Carduoideae</taxon>
        <taxon>Cardueae</taxon>
        <taxon>Centaureinae</taxon>
        <taxon>Centaurea</taxon>
    </lineage>
</organism>
<dbReference type="InterPro" id="IPR028322">
    <property type="entry name" value="PNRC-like_rgn"/>
</dbReference>
<feature type="compositionally biased region" description="Polar residues" evidence="1">
    <location>
        <begin position="25"/>
        <end position="37"/>
    </location>
</feature>
<dbReference type="PANTHER" id="PTHR33670:SF17">
    <property type="entry name" value="ANTHER-SPECIFIC PROLINE-RICH PROTEIN APG"/>
    <property type="match status" value="1"/>
</dbReference>
<gene>
    <name evidence="2" type="ORF">OSB04_009715</name>
</gene>
<dbReference type="PANTHER" id="PTHR33670">
    <property type="entry name" value="SPLICING FACTOR, PROLINE- AND GLUTAMINE-RICH-LIKE"/>
    <property type="match status" value="1"/>
</dbReference>
<feature type="region of interest" description="Disordered" evidence="1">
    <location>
        <begin position="99"/>
        <end position="155"/>
    </location>
</feature>
<name>A0AA38TH09_9ASTR</name>
<feature type="region of interest" description="Disordered" evidence="1">
    <location>
        <begin position="24"/>
        <end position="69"/>
    </location>
</feature>
<protein>
    <submittedName>
        <fullName evidence="2">Uncharacterized protein</fullName>
    </submittedName>
</protein>
<evidence type="ECO:0000313" key="3">
    <source>
        <dbReference type="Proteomes" id="UP001172457"/>
    </source>
</evidence>
<accession>A0AA38TH09</accession>
<evidence type="ECO:0000256" key="1">
    <source>
        <dbReference type="SAM" id="MobiDB-lite"/>
    </source>
</evidence>